<comment type="caution">
    <text evidence="2">The sequence shown here is derived from an EMBL/GenBank/DDBJ whole genome shotgun (WGS) entry which is preliminary data.</text>
</comment>
<dbReference type="EMBL" id="JAFJYH010000032">
    <property type="protein sequence ID" value="KAG4423558.1"/>
    <property type="molecule type" value="Genomic_DNA"/>
</dbReference>
<feature type="compositionally biased region" description="Polar residues" evidence="1">
    <location>
        <begin position="1"/>
        <end position="20"/>
    </location>
</feature>
<feature type="region of interest" description="Disordered" evidence="1">
    <location>
        <begin position="1"/>
        <end position="23"/>
    </location>
</feature>
<evidence type="ECO:0000256" key="1">
    <source>
        <dbReference type="SAM" id="MobiDB-lite"/>
    </source>
</evidence>
<organism evidence="2 3">
    <name type="scientific">Cadophora malorum</name>
    <dbReference type="NCBI Taxonomy" id="108018"/>
    <lineage>
        <taxon>Eukaryota</taxon>
        <taxon>Fungi</taxon>
        <taxon>Dikarya</taxon>
        <taxon>Ascomycota</taxon>
        <taxon>Pezizomycotina</taxon>
        <taxon>Leotiomycetes</taxon>
        <taxon>Helotiales</taxon>
        <taxon>Ploettnerulaceae</taxon>
        <taxon>Cadophora</taxon>
    </lineage>
</organism>
<sequence length="124" mass="14463">MDTTSTQDSAPNPNTHSTSPAPIDFSIDDLLRRVEEFQRRQELETLERITTENSWLEYHIARHRQDSTRTMNLLQEIYNAVTLMQKALQQCRLEEIKANQSWLAFWGIREHLDATPEAPPAGWI</sequence>
<keyword evidence="3" id="KW-1185">Reference proteome</keyword>
<accession>A0A8H7WF35</accession>
<evidence type="ECO:0000313" key="2">
    <source>
        <dbReference type="EMBL" id="KAG4423558.1"/>
    </source>
</evidence>
<dbReference type="OrthoDB" id="3434684at2759"/>
<evidence type="ECO:0000313" key="3">
    <source>
        <dbReference type="Proteomes" id="UP000664132"/>
    </source>
</evidence>
<reference evidence="2" key="1">
    <citation type="submission" date="2021-02" db="EMBL/GenBank/DDBJ databases">
        <title>Genome sequence Cadophora malorum strain M34.</title>
        <authorList>
            <person name="Stefanovic E."/>
            <person name="Vu D."/>
            <person name="Scully C."/>
            <person name="Dijksterhuis J."/>
            <person name="Roader J."/>
            <person name="Houbraken J."/>
        </authorList>
    </citation>
    <scope>NUCLEOTIDE SEQUENCE</scope>
    <source>
        <strain evidence="2">M34</strain>
    </source>
</reference>
<gene>
    <name evidence="2" type="ORF">IFR04_003240</name>
</gene>
<name>A0A8H7WF35_9HELO</name>
<dbReference type="AlphaFoldDB" id="A0A8H7WF35"/>
<dbReference type="Proteomes" id="UP000664132">
    <property type="component" value="Unassembled WGS sequence"/>
</dbReference>
<proteinExistence type="predicted"/>
<protein>
    <submittedName>
        <fullName evidence="2">Uncharacterized protein</fullName>
    </submittedName>
</protein>